<protein>
    <recommendedName>
        <fullName evidence="3">DUF4440 domain-containing protein</fullName>
    </recommendedName>
</protein>
<evidence type="ECO:0000313" key="1">
    <source>
        <dbReference type="EMBL" id="MDQ8935903.1"/>
    </source>
</evidence>
<dbReference type="Proteomes" id="UP001243844">
    <property type="component" value="Unassembled WGS sequence"/>
</dbReference>
<dbReference type="EMBL" id="JAVIDL010000015">
    <property type="protein sequence ID" value="MDQ8935903.1"/>
    <property type="molecule type" value="Genomic_DNA"/>
</dbReference>
<sequence length="131" mass="15230">MMSVTQAIQLLETSIQDIQSLFNQPAQPEKLSQFMRCFSKDFEMIAVSGTQMNLNQLEDMFNLNMGAFPDLTIEIENITVIMHTPDLVLLRYQENQHKAGHSHYRIATACMEFHVEHCVWRYLHETPINNS</sequence>
<dbReference type="Gene3D" id="3.10.450.50">
    <property type="match status" value="1"/>
</dbReference>
<evidence type="ECO:0000313" key="2">
    <source>
        <dbReference type="Proteomes" id="UP001243844"/>
    </source>
</evidence>
<evidence type="ECO:0008006" key="3">
    <source>
        <dbReference type="Google" id="ProtNLM"/>
    </source>
</evidence>
<gene>
    <name evidence="1" type="ORF">RFH47_09175</name>
</gene>
<reference evidence="1" key="1">
    <citation type="submission" date="2023-08" db="EMBL/GenBank/DDBJ databases">
        <title>Emergence of clinically-relevant ST2 carbapenem-resistant Acinetobacter baumannii strains in hospital sewages in Zhejiang, East of China.</title>
        <authorList>
            <person name="Kaichao C."/>
            <person name="Zhang R."/>
        </authorList>
    </citation>
    <scope>NUCLEOTIDE SEQUENCE</scope>
    <source>
        <strain evidence="1">M-RB-37</strain>
    </source>
</reference>
<accession>A0AAW8J8T5</accession>
<dbReference type="InterPro" id="IPR032710">
    <property type="entry name" value="NTF2-like_dom_sf"/>
</dbReference>
<comment type="caution">
    <text evidence="1">The sequence shown here is derived from an EMBL/GenBank/DDBJ whole genome shotgun (WGS) entry which is preliminary data.</text>
</comment>
<proteinExistence type="predicted"/>
<dbReference type="SUPFAM" id="SSF54427">
    <property type="entry name" value="NTF2-like"/>
    <property type="match status" value="1"/>
</dbReference>
<dbReference type="AlphaFoldDB" id="A0AAW8J8T5"/>
<organism evidence="1 2">
    <name type="scientific">Acinetobacter rudis</name>
    <dbReference type="NCBI Taxonomy" id="632955"/>
    <lineage>
        <taxon>Bacteria</taxon>
        <taxon>Pseudomonadati</taxon>
        <taxon>Pseudomonadota</taxon>
        <taxon>Gammaproteobacteria</taxon>
        <taxon>Moraxellales</taxon>
        <taxon>Moraxellaceae</taxon>
        <taxon>Acinetobacter</taxon>
    </lineage>
</organism>
<dbReference type="RefSeq" id="WP_308981484.1">
    <property type="nucleotide sequence ID" value="NZ_JAVIDL010000015.1"/>
</dbReference>
<name>A0AAW8J8T5_9GAMM</name>